<dbReference type="GO" id="GO:0022857">
    <property type="term" value="F:transmembrane transporter activity"/>
    <property type="evidence" value="ECO:0007669"/>
    <property type="project" value="InterPro"/>
</dbReference>
<feature type="transmembrane region" description="Helical" evidence="6">
    <location>
        <begin position="302"/>
        <end position="324"/>
    </location>
</feature>
<dbReference type="GeneID" id="97549999"/>
<comment type="caution">
    <text evidence="8">The sequence shown here is derived from an EMBL/GenBank/DDBJ whole genome shotgun (WGS) entry which is preliminary data.</text>
</comment>
<dbReference type="InterPro" id="IPR000731">
    <property type="entry name" value="SSD"/>
</dbReference>
<gene>
    <name evidence="8" type="ORF">DK846_05640</name>
</gene>
<accession>A0A2V2N3H2</accession>
<feature type="transmembrane region" description="Helical" evidence="6">
    <location>
        <begin position="203"/>
        <end position="223"/>
    </location>
</feature>
<comment type="subcellular location">
    <subcellularLocation>
        <location evidence="1">Cell membrane</location>
        <topology evidence="1">Multi-pass membrane protein</topology>
    </subcellularLocation>
</comment>
<keyword evidence="3 6" id="KW-0812">Transmembrane</keyword>
<dbReference type="NCBIfam" id="TIGR00921">
    <property type="entry name" value="2A067"/>
    <property type="match status" value="1"/>
</dbReference>
<feature type="transmembrane region" description="Helical" evidence="6">
    <location>
        <begin position="703"/>
        <end position="729"/>
    </location>
</feature>
<organism evidence="8 9">
    <name type="scientific">Methanospirillum lacunae</name>
    <dbReference type="NCBI Taxonomy" id="668570"/>
    <lineage>
        <taxon>Archaea</taxon>
        <taxon>Methanobacteriati</taxon>
        <taxon>Methanobacteriota</taxon>
        <taxon>Stenosarchaea group</taxon>
        <taxon>Methanomicrobia</taxon>
        <taxon>Methanomicrobiales</taxon>
        <taxon>Methanospirillaceae</taxon>
        <taxon>Methanospirillum</taxon>
    </lineage>
</organism>
<dbReference type="RefSeq" id="WP_109967966.1">
    <property type="nucleotide sequence ID" value="NZ_CP176093.1"/>
</dbReference>
<feature type="transmembrane region" description="Helical" evidence="6">
    <location>
        <begin position="229"/>
        <end position="249"/>
    </location>
</feature>
<sequence length="737" mass="80293">MTLLNSFYCGVADLVIKRPAEILLVMALLFLAALIVIGNLSMESGASIYLSHDDPSMRWYTIYTDKFALEKDVVLYISAPKPLDHALILDLGILKKELLRIPGVEDVQTVSDAILLANQGSIPATNDEIEEAFSRLSKSQQKEIIPDSLHTLGTVVTKGDTQSLLDPIQAVIDEAHLPPGVTIEISGSDAFDQQMMTEMTKQIFVLILGAFTLMFIGLFILFGSVRYRLLPLAFVMVGLVYLFGILGAFRVPINIGAIGGFPILLGLGIDYAVQFQARLNDELRVSSLEDAVRTTICNTGSAVLYAMVATMLGFVVLFITPLPILTGFTLTAIIGILCAYGATLFGFPALAILINYQPKDLPVSGRLDPFEKYNQILSGVAGKVARAPFLILVLVLVIAGIGMVIDNQIPIDTTEDSMVPADMPAKVVMDKVTNLLGSQTPVELVLTGSDLTSLESLQWMERYGVFITSVYPDEIIGYTSIATLVKEYNGGKLPDSLSELDEALSSIPESEKKKYLSEKIIGLMEFQTVSLKAQQMSDLRQVILDNVGWAQPPPGISARTSGMFELNAITLNDIVKFKPLMTNFAFLMILLFLIIAYRHFVSIAPMVPIICVVGWNAVVMWVFSIDYTFITASLGAITIGVSSEYTILMMERYLEERKTTPDLIEAISNSVQKIGASITVSGLVTAFGFSALLLSSFPIISNFGVMTVIAVIFSLIGAIIIMPAILAVLGRIEDHFE</sequence>
<feature type="transmembrane region" description="Helical" evidence="6">
    <location>
        <begin position="580"/>
        <end position="597"/>
    </location>
</feature>
<protein>
    <submittedName>
        <fullName evidence="8">Hydrogenase expression protein HypA</fullName>
    </submittedName>
</protein>
<evidence type="ECO:0000313" key="9">
    <source>
        <dbReference type="Proteomes" id="UP000245657"/>
    </source>
</evidence>
<keyword evidence="5 6" id="KW-0472">Membrane</keyword>
<evidence type="ECO:0000256" key="6">
    <source>
        <dbReference type="SAM" id="Phobius"/>
    </source>
</evidence>
<dbReference type="PANTHER" id="PTHR33406">
    <property type="entry name" value="MEMBRANE PROTEIN MJ1562-RELATED"/>
    <property type="match status" value="1"/>
</dbReference>
<evidence type="ECO:0000256" key="3">
    <source>
        <dbReference type="ARBA" id="ARBA00022692"/>
    </source>
</evidence>
<feature type="transmembrane region" description="Helical" evidence="6">
    <location>
        <begin position="604"/>
        <end position="623"/>
    </location>
</feature>
<feature type="domain" description="SSD" evidence="7">
    <location>
        <begin position="237"/>
        <end position="353"/>
    </location>
</feature>
<dbReference type="PANTHER" id="PTHR33406:SF13">
    <property type="entry name" value="MEMBRANE PROTEIN YDFJ"/>
    <property type="match status" value="1"/>
</dbReference>
<dbReference type="InterPro" id="IPR004869">
    <property type="entry name" value="MMPL_dom"/>
</dbReference>
<dbReference type="Proteomes" id="UP000245657">
    <property type="component" value="Unassembled WGS sequence"/>
</dbReference>
<evidence type="ECO:0000256" key="5">
    <source>
        <dbReference type="ARBA" id="ARBA00023136"/>
    </source>
</evidence>
<keyword evidence="4 6" id="KW-1133">Transmembrane helix</keyword>
<dbReference type="OrthoDB" id="42357at2157"/>
<evidence type="ECO:0000256" key="4">
    <source>
        <dbReference type="ARBA" id="ARBA00022989"/>
    </source>
</evidence>
<proteinExistence type="predicted"/>
<keyword evidence="9" id="KW-1185">Reference proteome</keyword>
<feature type="domain" description="SSD" evidence="7">
    <location>
        <begin position="598"/>
        <end position="728"/>
    </location>
</feature>
<dbReference type="EMBL" id="QGMY01000004">
    <property type="protein sequence ID" value="PWR73065.1"/>
    <property type="molecule type" value="Genomic_DNA"/>
</dbReference>
<dbReference type="SUPFAM" id="SSF82866">
    <property type="entry name" value="Multidrug efflux transporter AcrB transmembrane domain"/>
    <property type="match status" value="2"/>
</dbReference>
<evidence type="ECO:0000256" key="2">
    <source>
        <dbReference type="ARBA" id="ARBA00022475"/>
    </source>
</evidence>
<dbReference type="InterPro" id="IPR050545">
    <property type="entry name" value="Mycobact_MmpL"/>
</dbReference>
<reference evidence="8 9" key="1">
    <citation type="submission" date="2018-05" db="EMBL/GenBank/DDBJ databases">
        <title>Draft genome of Methanospirillum lacunae Ki8-1.</title>
        <authorList>
            <person name="Dueholm M.S."/>
            <person name="Nielsen P.H."/>
            <person name="Bakmann L.F."/>
            <person name="Otzen D.E."/>
        </authorList>
    </citation>
    <scope>NUCLEOTIDE SEQUENCE [LARGE SCALE GENOMIC DNA]</scope>
    <source>
        <strain evidence="8 9">Ki8-1</strain>
    </source>
</reference>
<dbReference type="Gene3D" id="1.20.1640.10">
    <property type="entry name" value="Multidrug efflux transporter AcrB transmembrane domain"/>
    <property type="match status" value="2"/>
</dbReference>
<dbReference type="InterPro" id="IPR001036">
    <property type="entry name" value="Acrflvin-R"/>
</dbReference>
<dbReference type="Pfam" id="PF03176">
    <property type="entry name" value="MMPL"/>
    <property type="match status" value="2"/>
</dbReference>
<evidence type="ECO:0000313" key="8">
    <source>
        <dbReference type="EMBL" id="PWR73065.1"/>
    </source>
</evidence>
<dbReference type="PRINTS" id="PR00702">
    <property type="entry name" value="ACRIFLAVINRP"/>
</dbReference>
<feature type="transmembrane region" description="Helical" evidence="6">
    <location>
        <begin position="674"/>
        <end position="697"/>
    </location>
</feature>
<evidence type="ECO:0000256" key="1">
    <source>
        <dbReference type="ARBA" id="ARBA00004651"/>
    </source>
</evidence>
<feature type="transmembrane region" description="Helical" evidence="6">
    <location>
        <begin position="387"/>
        <end position="405"/>
    </location>
</feature>
<keyword evidence="2" id="KW-1003">Cell membrane</keyword>
<dbReference type="AlphaFoldDB" id="A0A2V2N3H2"/>
<feature type="transmembrane region" description="Helical" evidence="6">
    <location>
        <begin position="629"/>
        <end position="648"/>
    </location>
</feature>
<name>A0A2V2N3H2_9EURY</name>
<dbReference type="PROSITE" id="PS50156">
    <property type="entry name" value="SSD"/>
    <property type="match status" value="2"/>
</dbReference>
<feature type="transmembrane region" description="Helical" evidence="6">
    <location>
        <begin position="330"/>
        <end position="356"/>
    </location>
</feature>
<evidence type="ECO:0000259" key="7">
    <source>
        <dbReference type="PROSITE" id="PS50156"/>
    </source>
</evidence>
<feature type="transmembrane region" description="Helical" evidence="6">
    <location>
        <begin position="20"/>
        <end position="40"/>
    </location>
</feature>
<dbReference type="GO" id="GO:0005886">
    <property type="term" value="C:plasma membrane"/>
    <property type="evidence" value="ECO:0007669"/>
    <property type="project" value="UniProtKB-SubCell"/>
</dbReference>